<sequence>MPSCVKFDTSRRYLSSAVQQLSRLHVGTISSRLQGRINLLCFVVQLSGHIQFDSDTYQRLGITGCRSLRRK</sequence>
<dbReference type="Proteomes" id="UP000054928">
    <property type="component" value="Unassembled WGS sequence"/>
</dbReference>
<evidence type="ECO:0000313" key="2">
    <source>
        <dbReference type="Proteomes" id="UP000054928"/>
    </source>
</evidence>
<proteinExistence type="predicted"/>
<reference evidence="2" key="1">
    <citation type="submission" date="2014-09" db="EMBL/GenBank/DDBJ databases">
        <authorList>
            <person name="Sharma Rahul"/>
            <person name="Thines Marco"/>
        </authorList>
    </citation>
    <scope>NUCLEOTIDE SEQUENCE [LARGE SCALE GENOMIC DNA]</scope>
</reference>
<dbReference type="AlphaFoldDB" id="A0A0P1B6B0"/>
<dbReference type="EMBL" id="CCYD01003090">
    <property type="protein sequence ID" value="CEG49758.1"/>
    <property type="molecule type" value="Genomic_DNA"/>
</dbReference>
<dbReference type="GeneID" id="36402559"/>
<dbReference type="RefSeq" id="XP_024586127.1">
    <property type="nucleotide sequence ID" value="XM_024720982.1"/>
</dbReference>
<protein>
    <submittedName>
        <fullName evidence="1">Uncharacterized protein</fullName>
    </submittedName>
</protein>
<keyword evidence="2" id="KW-1185">Reference proteome</keyword>
<accession>A0A0P1B6B0</accession>
<evidence type="ECO:0000313" key="1">
    <source>
        <dbReference type="EMBL" id="CEG49758.1"/>
    </source>
</evidence>
<organism evidence="1 2">
    <name type="scientific">Plasmopara halstedii</name>
    <name type="common">Downy mildew of sunflower</name>
    <dbReference type="NCBI Taxonomy" id="4781"/>
    <lineage>
        <taxon>Eukaryota</taxon>
        <taxon>Sar</taxon>
        <taxon>Stramenopiles</taxon>
        <taxon>Oomycota</taxon>
        <taxon>Peronosporomycetes</taxon>
        <taxon>Peronosporales</taxon>
        <taxon>Peronosporaceae</taxon>
        <taxon>Plasmopara</taxon>
    </lineage>
</organism>
<name>A0A0P1B6B0_PLAHL</name>